<dbReference type="EMBL" id="VSSQ01085746">
    <property type="protein sequence ID" value="MPN33311.1"/>
    <property type="molecule type" value="Genomic_DNA"/>
</dbReference>
<protein>
    <submittedName>
        <fullName evidence="1">Uncharacterized protein</fullName>
    </submittedName>
</protein>
<accession>A0A645H2Q1</accession>
<dbReference type="AlphaFoldDB" id="A0A645H2Q1"/>
<name>A0A645H2Q1_9ZZZZ</name>
<organism evidence="1">
    <name type="scientific">bioreactor metagenome</name>
    <dbReference type="NCBI Taxonomy" id="1076179"/>
    <lineage>
        <taxon>unclassified sequences</taxon>
        <taxon>metagenomes</taxon>
        <taxon>ecological metagenomes</taxon>
    </lineage>
</organism>
<gene>
    <name evidence="1" type="ORF">SDC9_180796</name>
</gene>
<proteinExistence type="predicted"/>
<sequence>MVEHILQRPLLHNAARIHNGHLVAHLRHNAQIMRNHDHGGIIFLFEAVHKLQHLGLNGYIQGRCGLIGNEKLGVAGQGDGNDHPLLHAARKLMGIFIGAAGRYSNQLQHFAGPF</sequence>
<dbReference type="AntiFam" id="ANF00142">
    <property type="entry name" value="Shadow ORF (opposite yadG)"/>
</dbReference>
<comment type="caution">
    <text evidence="1">The sequence shown here is derived from an EMBL/GenBank/DDBJ whole genome shotgun (WGS) entry which is preliminary data.</text>
</comment>
<dbReference type="AntiFam" id="ANF00095">
    <property type="entry name" value="Shadow ORF (opposite ABC transporters)"/>
</dbReference>
<evidence type="ECO:0000313" key="1">
    <source>
        <dbReference type="EMBL" id="MPN33311.1"/>
    </source>
</evidence>
<reference evidence="1" key="1">
    <citation type="submission" date="2019-08" db="EMBL/GenBank/DDBJ databases">
        <authorList>
            <person name="Kucharzyk K."/>
            <person name="Murdoch R.W."/>
            <person name="Higgins S."/>
            <person name="Loffler F."/>
        </authorList>
    </citation>
    <scope>NUCLEOTIDE SEQUENCE</scope>
</reference>